<evidence type="ECO:0000256" key="4">
    <source>
        <dbReference type="ARBA" id="ARBA00023136"/>
    </source>
</evidence>
<dbReference type="HOGENOM" id="CLU_054176_1_0_6"/>
<dbReference type="AlphaFoldDB" id="A0A0H2ZFD1"/>
<keyword evidence="2 5" id="KW-0812">Transmembrane</keyword>
<proteinExistence type="predicted"/>
<dbReference type="PANTHER" id="PTHR38480">
    <property type="entry name" value="SLR0254 PROTEIN"/>
    <property type="match status" value="1"/>
</dbReference>
<dbReference type="EMBL" id="CP000438">
    <property type="protein sequence ID" value="ABJ13588.1"/>
    <property type="molecule type" value="Genomic_DNA"/>
</dbReference>
<comment type="subcellular location">
    <subcellularLocation>
        <location evidence="1">Membrane</location>
        <topology evidence="1">Multi-pass membrane protein</topology>
    </subcellularLocation>
</comment>
<dbReference type="BioCyc" id="PAER208963:G1G74-4732-MONOMER"/>
<evidence type="ECO:0000313" key="7">
    <source>
        <dbReference type="EMBL" id="ABJ13588.1"/>
    </source>
</evidence>
<feature type="domain" description="RDD" evidence="6">
    <location>
        <begin position="56"/>
        <end position="177"/>
    </location>
</feature>
<evidence type="ECO:0000256" key="2">
    <source>
        <dbReference type="ARBA" id="ARBA00022692"/>
    </source>
</evidence>
<keyword evidence="3 5" id="KW-1133">Transmembrane helix</keyword>
<name>A0A0H2ZFD1_PSEAB</name>
<feature type="transmembrane region" description="Helical" evidence="5">
    <location>
        <begin position="92"/>
        <end position="112"/>
    </location>
</feature>
<evidence type="ECO:0000256" key="1">
    <source>
        <dbReference type="ARBA" id="ARBA00004141"/>
    </source>
</evidence>
<feature type="transmembrane region" description="Helical" evidence="5">
    <location>
        <begin position="62"/>
        <end position="86"/>
    </location>
</feature>
<evidence type="ECO:0000256" key="3">
    <source>
        <dbReference type="ARBA" id="ARBA00022989"/>
    </source>
</evidence>
<sequence length="265" mass="28798">MTPRWLASDFPRHGPPMPPNAAARLVAPAPRPGAEVLDTHYHVETPEGIDLLLRPAGVVPRALAYTIDLCIRGLIMLVLMLGLAFLGKLGAGLGLLLTFVMTWWYMVLFEVLNQGRSPGKQMMGLRVVHDDGTPVGWAASLLRNLLRFADILPFGYALGLLCCLNHPAFKRLGDIAAGTLVVYREPELSRPSLPDVEPQLPPFPMSLEEQRAFLGFAERGAALSSARREELAGILAEPLGVEPVRAQAEINGIARGFLGLRQESA</sequence>
<keyword evidence="4 5" id="KW-0472">Membrane</keyword>
<evidence type="ECO:0000259" key="6">
    <source>
        <dbReference type="Pfam" id="PF06271"/>
    </source>
</evidence>
<dbReference type="RefSeq" id="WP_003134638.1">
    <property type="nucleotide sequence ID" value="NC_008463.1"/>
</dbReference>
<protein>
    <submittedName>
        <fullName evidence="7">Putative membrane protein</fullName>
    </submittedName>
</protein>
<reference evidence="7 8" key="1">
    <citation type="journal article" date="2006" name="Genome Biol.">
        <title>Genomic analysis reveals that Pseudomonas aeruginosa virulence is combinatorial.</title>
        <authorList>
            <person name="Lee D.G."/>
            <person name="Urbach J.M."/>
            <person name="Wu G."/>
            <person name="Liberati N.T."/>
            <person name="Feinbaum R.L."/>
            <person name="Miyata S."/>
            <person name="Diggins L.T."/>
            <person name="He J."/>
            <person name="Saucier M."/>
            <person name="Deziel E."/>
            <person name="Friedman L."/>
            <person name="Li L."/>
            <person name="Grills G."/>
            <person name="Montgomery K."/>
            <person name="Kucherlapati R."/>
            <person name="Rahme L.G."/>
            <person name="Ausubel F.M."/>
        </authorList>
    </citation>
    <scope>NUCLEOTIDE SEQUENCE [LARGE SCALE GENOMIC DNA]</scope>
    <source>
        <strain evidence="7 8">UCBPP-PA14</strain>
    </source>
</reference>
<dbReference type="InterPro" id="IPR010432">
    <property type="entry name" value="RDD"/>
</dbReference>
<organism evidence="7 8">
    <name type="scientific">Pseudomonas aeruginosa (strain UCBPP-PA14)</name>
    <dbReference type="NCBI Taxonomy" id="208963"/>
    <lineage>
        <taxon>Bacteria</taxon>
        <taxon>Pseudomonadati</taxon>
        <taxon>Pseudomonadota</taxon>
        <taxon>Gammaproteobacteria</taxon>
        <taxon>Pseudomonadales</taxon>
        <taxon>Pseudomonadaceae</taxon>
        <taxon>Pseudomonas</taxon>
    </lineage>
</organism>
<gene>
    <name evidence="7" type="ordered locus">PA14_56100</name>
</gene>
<evidence type="ECO:0000256" key="5">
    <source>
        <dbReference type="SAM" id="Phobius"/>
    </source>
</evidence>
<dbReference type="GO" id="GO:0016020">
    <property type="term" value="C:membrane"/>
    <property type="evidence" value="ECO:0007669"/>
    <property type="project" value="UniProtKB-SubCell"/>
</dbReference>
<dbReference type="PANTHER" id="PTHR38480:SF1">
    <property type="entry name" value="SLR0254 PROTEIN"/>
    <property type="match status" value="1"/>
</dbReference>
<dbReference type="Proteomes" id="UP000000653">
    <property type="component" value="Chromosome"/>
</dbReference>
<dbReference type="KEGG" id="pau:PA14_56100"/>
<evidence type="ECO:0000313" key="8">
    <source>
        <dbReference type="Proteomes" id="UP000000653"/>
    </source>
</evidence>
<accession>A0A0H2ZFD1</accession>
<dbReference type="Pfam" id="PF06271">
    <property type="entry name" value="RDD"/>
    <property type="match status" value="1"/>
</dbReference>